<dbReference type="GO" id="GO:0009279">
    <property type="term" value="C:cell outer membrane"/>
    <property type="evidence" value="ECO:0007669"/>
    <property type="project" value="UniProtKB-SubCell"/>
</dbReference>
<evidence type="ECO:0000256" key="9">
    <source>
        <dbReference type="ARBA" id="ARBA00023065"/>
    </source>
</evidence>
<keyword evidence="8" id="KW-0625">Polysaccharide transport</keyword>
<keyword evidence="6 15" id="KW-0812">Transmembrane</keyword>
<dbReference type="Pfam" id="PF22461">
    <property type="entry name" value="SLBB_2"/>
    <property type="match status" value="1"/>
</dbReference>
<gene>
    <name evidence="19" type="ORF">TFUB20_00507</name>
</gene>
<feature type="domain" description="Polysaccharide export protein N-terminal" evidence="17">
    <location>
        <begin position="43"/>
        <end position="143"/>
    </location>
</feature>
<keyword evidence="4" id="KW-1134">Transmembrane beta strand</keyword>
<reference evidence="19 20" key="1">
    <citation type="submission" date="2016-09" db="EMBL/GenBank/DDBJ databases">
        <authorList>
            <person name="Capua I."/>
            <person name="De Benedictis P."/>
            <person name="Joannis T."/>
            <person name="Lombin L.H."/>
            <person name="Cattoli G."/>
        </authorList>
    </citation>
    <scope>NUCLEOTIDE SEQUENCE [LARGE SCALE GENOMIC DNA]</scope>
    <source>
        <strain evidence="19 20">UB20</strain>
    </source>
</reference>
<dbReference type="OrthoDB" id="662756at2"/>
<evidence type="ECO:0000256" key="14">
    <source>
        <dbReference type="ARBA" id="ARBA00023288"/>
    </source>
</evidence>
<dbReference type="PANTHER" id="PTHR33619:SF3">
    <property type="entry name" value="POLYSACCHARIDE EXPORT PROTEIN GFCE-RELATED"/>
    <property type="match status" value="1"/>
</dbReference>
<keyword evidence="15" id="KW-1133">Transmembrane helix</keyword>
<accession>A0A1D3UFI3</accession>
<dbReference type="Proteomes" id="UP000182057">
    <property type="component" value="Unassembled WGS sequence"/>
</dbReference>
<evidence type="ECO:0000256" key="5">
    <source>
        <dbReference type="ARBA" id="ARBA00022597"/>
    </source>
</evidence>
<evidence type="ECO:0000256" key="15">
    <source>
        <dbReference type="SAM" id="Phobius"/>
    </source>
</evidence>
<proteinExistence type="inferred from homology"/>
<comment type="similarity">
    <text evidence="2">Belongs to the BexD/CtrA/VexA family.</text>
</comment>
<dbReference type="Pfam" id="PF02563">
    <property type="entry name" value="Poly_export"/>
    <property type="match status" value="1"/>
</dbReference>
<keyword evidence="14" id="KW-0449">Lipoprotein</keyword>
<evidence type="ECO:0000256" key="16">
    <source>
        <dbReference type="SAM" id="SignalP"/>
    </source>
</evidence>
<feature type="domain" description="SLBB" evidence="18">
    <location>
        <begin position="147"/>
        <end position="226"/>
    </location>
</feature>
<dbReference type="InterPro" id="IPR003715">
    <property type="entry name" value="Poly_export_N"/>
</dbReference>
<evidence type="ECO:0000256" key="11">
    <source>
        <dbReference type="ARBA" id="ARBA00023136"/>
    </source>
</evidence>
<keyword evidence="3" id="KW-0813">Transport</keyword>
<evidence type="ECO:0000256" key="12">
    <source>
        <dbReference type="ARBA" id="ARBA00023139"/>
    </source>
</evidence>
<dbReference type="GO" id="GO:0015159">
    <property type="term" value="F:polysaccharide transmembrane transporter activity"/>
    <property type="evidence" value="ECO:0007669"/>
    <property type="project" value="InterPro"/>
</dbReference>
<dbReference type="InterPro" id="IPR054765">
    <property type="entry name" value="SLBB_dom"/>
</dbReference>
<keyword evidence="11 15" id="KW-0472">Membrane</keyword>
<evidence type="ECO:0000256" key="6">
    <source>
        <dbReference type="ARBA" id="ARBA00022692"/>
    </source>
</evidence>
<dbReference type="EMBL" id="FMMM01000021">
    <property type="protein sequence ID" value="SCQ18887.1"/>
    <property type="molecule type" value="Genomic_DNA"/>
</dbReference>
<evidence type="ECO:0000313" key="20">
    <source>
        <dbReference type="Proteomes" id="UP000182057"/>
    </source>
</evidence>
<sequence length="269" mass="30291" precursor="true">MNYKVLLMLILVVMLGACSTPRNVAYFQGIDELTAKQRELMTQTYNPKICADDLLTINVSSKDPSVAAPYNPPAYSYYMQGEQQVNAATVQNVYTYLVDKEGYIIFPELGRVHLAGLTLHEANEKLQEMIKEGLPEALVNVQIVNFKVAIMGEVNRTNVYTIKNNRVSILDLIAMAGDLTINARRENILLIRDNDGKKEIIRLNIADPNIFASPYFYLQQNDVVYVEPNKAKKRNANFSSAQQYTLTMFSTILTAVSVITTIVVALRRK</sequence>
<keyword evidence="13" id="KW-0998">Cell outer membrane</keyword>
<feature type="transmembrane region" description="Helical" evidence="15">
    <location>
        <begin position="244"/>
        <end position="266"/>
    </location>
</feature>
<evidence type="ECO:0000259" key="17">
    <source>
        <dbReference type="Pfam" id="PF02563"/>
    </source>
</evidence>
<dbReference type="GO" id="GO:0015288">
    <property type="term" value="F:porin activity"/>
    <property type="evidence" value="ECO:0007669"/>
    <property type="project" value="UniProtKB-KW"/>
</dbReference>
<evidence type="ECO:0000256" key="2">
    <source>
        <dbReference type="ARBA" id="ARBA00009450"/>
    </source>
</evidence>
<evidence type="ECO:0000256" key="13">
    <source>
        <dbReference type="ARBA" id="ARBA00023237"/>
    </source>
</evidence>
<evidence type="ECO:0000313" key="19">
    <source>
        <dbReference type="EMBL" id="SCQ18887.1"/>
    </source>
</evidence>
<feature type="chain" id="PRO_5009841167" evidence="16">
    <location>
        <begin position="25"/>
        <end position="269"/>
    </location>
</feature>
<keyword evidence="5" id="KW-0762">Sugar transport</keyword>
<organism evidence="19 20">
    <name type="scientific">Tannerella forsythia</name>
    <name type="common">Bacteroides forsythus</name>
    <dbReference type="NCBI Taxonomy" id="28112"/>
    <lineage>
        <taxon>Bacteria</taxon>
        <taxon>Pseudomonadati</taxon>
        <taxon>Bacteroidota</taxon>
        <taxon>Bacteroidia</taxon>
        <taxon>Bacteroidales</taxon>
        <taxon>Tannerellaceae</taxon>
        <taxon>Tannerella</taxon>
    </lineage>
</organism>
<dbReference type="AlphaFoldDB" id="A0A1D3UFI3"/>
<evidence type="ECO:0000256" key="3">
    <source>
        <dbReference type="ARBA" id="ARBA00022448"/>
    </source>
</evidence>
<dbReference type="PROSITE" id="PS51257">
    <property type="entry name" value="PROKAR_LIPOPROTEIN"/>
    <property type="match status" value="1"/>
</dbReference>
<evidence type="ECO:0000256" key="10">
    <source>
        <dbReference type="ARBA" id="ARBA00023114"/>
    </source>
</evidence>
<comment type="subcellular location">
    <subcellularLocation>
        <location evidence="1">Cell outer membrane</location>
        <topology evidence="1">Multi-pass membrane protein</topology>
    </subcellularLocation>
</comment>
<dbReference type="InterPro" id="IPR049712">
    <property type="entry name" value="Poly_export"/>
</dbReference>
<evidence type="ECO:0000256" key="7">
    <source>
        <dbReference type="ARBA" id="ARBA00022729"/>
    </source>
</evidence>
<dbReference type="Gene3D" id="3.10.560.10">
    <property type="entry name" value="Outer membrane lipoprotein wza domain like"/>
    <property type="match status" value="1"/>
</dbReference>
<protein>
    <submittedName>
        <fullName evidence="19">Polysaccharide biosynthesis/export protein</fullName>
    </submittedName>
</protein>
<keyword evidence="10" id="KW-0626">Porin</keyword>
<keyword evidence="12" id="KW-0564">Palmitate</keyword>
<evidence type="ECO:0000256" key="1">
    <source>
        <dbReference type="ARBA" id="ARBA00004571"/>
    </source>
</evidence>
<dbReference type="GO" id="GO:0046930">
    <property type="term" value="C:pore complex"/>
    <property type="evidence" value="ECO:0007669"/>
    <property type="project" value="UniProtKB-KW"/>
</dbReference>
<keyword evidence="7 16" id="KW-0732">Signal</keyword>
<dbReference type="PANTHER" id="PTHR33619">
    <property type="entry name" value="POLYSACCHARIDE EXPORT PROTEIN GFCE-RELATED"/>
    <property type="match status" value="1"/>
</dbReference>
<dbReference type="RefSeq" id="WP_046825205.1">
    <property type="nucleotide sequence ID" value="NZ_CAUUNV010000152.1"/>
</dbReference>
<name>A0A1D3UFI3_TANFO</name>
<evidence type="ECO:0000256" key="4">
    <source>
        <dbReference type="ARBA" id="ARBA00022452"/>
    </source>
</evidence>
<keyword evidence="9" id="KW-0406">Ion transport</keyword>
<evidence type="ECO:0000256" key="8">
    <source>
        <dbReference type="ARBA" id="ARBA00023047"/>
    </source>
</evidence>
<feature type="signal peptide" evidence="16">
    <location>
        <begin position="1"/>
        <end position="24"/>
    </location>
</feature>
<dbReference type="GO" id="GO:0006811">
    <property type="term" value="P:monoatomic ion transport"/>
    <property type="evidence" value="ECO:0007669"/>
    <property type="project" value="UniProtKB-KW"/>
</dbReference>
<evidence type="ECO:0000259" key="18">
    <source>
        <dbReference type="Pfam" id="PF22461"/>
    </source>
</evidence>